<name>I1XLY0_METNJ</name>
<dbReference type="Gene3D" id="3.30.70.2540">
    <property type="entry name" value="CRISPR-associated endoribonuclease Cas6/Csy4"/>
    <property type="match status" value="1"/>
</dbReference>
<dbReference type="AlphaFoldDB" id="I1XLY0"/>
<dbReference type="GO" id="GO:0043571">
    <property type="term" value="P:maintenance of CRISPR repeat elements"/>
    <property type="evidence" value="ECO:0007669"/>
    <property type="project" value="InterPro"/>
</dbReference>
<dbReference type="RefSeq" id="WP_014707760.1">
    <property type="nucleotide sequence ID" value="NC_017857.3"/>
</dbReference>
<dbReference type="CDD" id="cd09739">
    <property type="entry name" value="Cas6_I-F"/>
    <property type="match status" value="1"/>
</dbReference>
<protein>
    <submittedName>
        <fullName evidence="1">CRISPR-associated protein Cas6/Csy4, subtype I-F/YPEST</fullName>
    </submittedName>
</protein>
<accession>I1XLY0</accession>
<sequence length="183" mass="20786">MNFYIDVLINPNAEMRINVLLNTVYTKLHKAIFDLRAKNIGVSFPNHNITLGNILRIHGDEKTLRVLQDQNWIGGMSGYCNISGIQPVPDSAKFCTVSRKQTTMSQSKLRRLLKRGSISEDEIQQYKAKMFARGLDNPYLELVSSSTGQKHRRYIEFGELKGEATHGQFDCFGLSKSATVPWF</sequence>
<dbReference type="NCBIfam" id="TIGR02563">
    <property type="entry name" value="cas_Csy4"/>
    <property type="match status" value="1"/>
</dbReference>
<dbReference type="eggNOG" id="ENOG5032RVU">
    <property type="taxonomic scope" value="Bacteria"/>
</dbReference>
<proteinExistence type="predicted"/>
<evidence type="ECO:0000313" key="1">
    <source>
        <dbReference type="EMBL" id="AFI85399.1"/>
    </source>
</evidence>
<keyword evidence="2" id="KW-1185">Reference proteome</keyword>
<dbReference type="Pfam" id="PF09618">
    <property type="entry name" value="Cas_Csy4"/>
    <property type="match status" value="1"/>
</dbReference>
<reference evidence="1 2" key="1">
    <citation type="journal article" date="2012" name="J. Bacteriol.">
        <title>Complete genome sequences of Methylophaga sp. strain JAM1 and Methylophaga sp. strain JAM7.</title>
        <authorList>
            <person name="Villeneuve C."/>
            <person name="Martineau C."/>
            <person name="Mauffrey F."/>
            <person name="Villemur R."/>
        </authorList>
    </citation>
    <scope>NUCLEOTIDE SEQUENCE [LARGE SCALE GENOMIC DNA]</scope>
    <source>
        <strain evidence="1 2">JAM1</strain>
    </source>
</reference>
<dbReference type="HOGENOM" id="CLU_108958_0_1_6"/>
<organism evidence="1 2">
    <name type="scientific">Methylophaga nitratireducenticrescens</name>
    <dbReference type="NCBI Taxonomy" id="754476"/>
    <lineage>
        <taxon>Bacteria</taxon>
        <taxon>Pseudomonadati</taxon>
        <taxon>Pseudomonadota</taxon>
        <taxon>Gammaproteobacteria</taxon>
        <taxon>Thiotrichales</taxon>
        <taxon>Piscirickettsiaceae</taxon>
        <taxon>Methylophaga</taxon>
    </lineage>
</organism>
<dbReference type="EMBL" id="CP003390">
    <property type="protein sequence ID" value="AFI85399.1"/>
    <property type="molecule type" value="Genomic_DNA"/>
</dbReference>
<dbReference type="KEGG" id="mej:Q7A_2609"/>
<evidence type="ECO:0000313" key="2">
    <source>
        <dbReference type="Proteomes" id="UP000009144"/>
    </source>
</evidence>
<dbReference type="PATRIC" id="fig|754476.3.peg.2559"/>
<dbReference type="InterPro" id="IPR042564">
    <property type="entry name" value="CRISPR-Cas6/Csy4_sf"/>
</dbReference>
<dbReference type="STRING" id="754476.Q7A_2609"/>
<dbReference type="Proteomes" id="UP000009144">
    <property type="component" value="Chromosome"/>
</dbReference>
<dbReference type="InterPro" id="IPR013396">
    <property type="entry name" value="CRISPR-assoc_prot_Csy4"/>
</dbReference>
<gene>
    <name evidence="1" type="ordered locus">Q7A_2609</name>
</gene>
<dbReference type="GO" id="GO:0004519">
    <property type="term" value="F:endonuclease activity"/>
    <property type="evidence" value="ECO:0007669"/>
    <property type="project" value="InterPro"/>
</dbReference>
<reference evidence="1 2" key="2">
    <citation type="journal article" date="2013" name="Int. J. Syst. Evol. Microbiol.">
        <title>Methylophaga nitratireducenticrescens sp. nov. and Methylophaga frappieri sp. nov., isolated from the biofilm of the methanol-fed denitrification system treating the seawater at the Montreal Biodome.</title>
        <authorList>
            <person name="Villeneuve C."/>
            <person name="Martineau C."/>
            <person name="Mauffrey F."/>
            <person name="Villemur R."/>
        </authorList>
    </citation>
    <scope>NUCLEOTIDE SEQUENCE [LARGE SCALE GENOMIC DNA]</scope>
    <source>
        <strain evidence="1 2">JAM1</strain>
    </source>
</reference>
<dbReference type="OrthoDB" id="259831at2"/>